<evidence type="ECO:0000313" key="3">
    <source>
        <dbReference type="EMBL" id="KAK1406808.1"/>
    </source>
</evidence>
<keyword evidence="4" id="KW-1185">Reference proteome</keyword>
<accession>A0AAD8JN61</accession>
<gene>
    <name evidence="3" type="ORF">QVD17_38416</name>
</gene>
<feature type="transmembrane region" description="Helical" evidence="2">
    <location>
        <begin position="161"/>
        <end position="185"/>
    </location>
</feature>
<dbReference type="EMBL" id="JAUHHV010000011">
    <property type="protein sequence ID" value="KAK1406808.1"/>
    <property type="molecule type" value="Genomic_DNA"/>
</dbReference>
<dbReference type="AlphaFoldDB" id="A0AAD8JN61"/>
<keyword evidence="2" id="KW-0472">Membrane</keyword>
<evidence type="ECO:0000256" key="2">
    <source>
        <dbReference type="SAM" id="Phobius"/>
    </source>
</evidence>
<protein>
    <submittedName>
        <fullName evidence="3">Uncharacterized protein</fullName>
    </submittedName>
</protein>
<reference evidence="3" key="1">
    <citation type="journal article" date="2023" name="bioRxiv">
        <title>Improved chromosome-level genome assembly for marigold (Tagetes erecta).</title>
        <authorList>
            <person name="Jiang F."/>
            <person name="Yuan L."/>
            <person name="Wang S."/>
            <person name="Wang H."/>
            <person name="Xu D."/>
            <person name="Wang A."/>
            <person name="Fan W."/>
        </authorList>
    </citation>
    <scope>NUCLEOTIDE SEQUENCE</scope>
    <source>
        <strain evidence="3">WSJ</strain>
        <tissue evidence="3">Leaf</tissue>
    </source>
</reference>
<feature type="region of interest" description="Disordered" evidence="1">
    <location>
        <begin position="33"/>
        <end position="92"/>
    </location>
</feature>
<dbReference type="Proteomes" id="UP001229421">
    <property type="component" value="Unassembled WGS sequence"/>
</dbReference>
<feature type="transmembrane region" description="Helical" evidence="2">
    <location>
        <begin position="230"/>
        <end position="254"/>
    </location>
</feature>
<name>A0AAD8JN61_TARER</name>
<feature type="compositionally biased region" description="Basic residues" evidence="1">
    <location>
        <begin position="41"/>
        <end position="50"/>
    </location>
</feature>
<evidence type="ECO:0000256" key="1">
    <source>
        <dbReference type="SAM" id="MobiDB-lite"/>
    </source>
</evidence>
<sequence>MKNRSPMVDLQSFRIQRTNIDIFTQQPKFHFQFSNQNFPRRNGHRRHHLRKQMDPKEEESSLIQPLLQEQQHDEEQQHDQEQQHKQEQHEQQQIQLLEQQQQLLKQQLEQLTVEGERQKLLHPRVHDVLLTVEQLHKHMQIQHELLLQQQANIEPNFRVHFYYITSMFLGLVLALYVALMGILVARDLFDGQWAIVLASTVLLCYSALISYGLLGYYYRVRQDPEVDNRYVRIVRVSSYLTAVVALILLFVAIFS</sequence>
<comment type="caution">
    <text evidence="3">The sequence shown here is derived from an EMBL/GenBank/DDBJ whole genome shotgun (WGS) entry which is preliminary data.</text>
</comment>
<keyword evidence="2" id="KW-1133">Transmembrane helix</keyword>
<proteinExistence type="predicted"/>
<keyword evidence="2" id="KW-0812">Transmembrane</keyword>
<evidence type="ECO:0000313" key="4">
    <source>
        <dbReference type="Proteomes" id="UP001229421"/>
    </source>
</evidence>
<feature type="compositionally biased region" description="Basic and acidic residues" evidence="1">
    <location>
        <begin position="70"/>
        <end position="90"/>
    </location>
</feature>
<feature type="transmembrane region" description="Helical" evidence="2">
    <location>
        <begin position="191"/>
        <end position="218"/>
    </location>
</feature>
<organism evidence="3 4">
    <name type="scientific">Tagetes erecta</name>
    <name type="common">African marigold</name>
    <dbReference type="NCBI Taxonomy" id="13708"/>
    <lineage>
        <taxon>Eukaryota</taxon>
        <taxon>Viridiplantae</taxon>
        <taxon>Streptophyta</taxon>
        <taxon>Embryophyta</taxon>
        <taxon>Tracheophyta</taxon>
        <taxon>Spermatophyta</taxon>
        <taxon>Magnoliopsida</taxon>
        <taxon>eudicotyledons</taxon>
        <taxon>Gunneridae</taxon>
        <taxon>Pentapetalae</taxon>
        <taxon>asterids</taxon>
        <taxon>campanulids</taxon>
        <taxon>Asterales</taxon>
        <taxon>Asteraceae</taxon>
        <taxon>Asteroideae</taxon>
        <taxon>Heliantheae alliance</taxon>
        <taxon>Tageteae</taxon>
        <taxon>Tagetes</taxon>
    </lineage>
</organism>